<evidence type="ECO:0000313" key="3">
    <source>
        <dbReference type="Proteomes" id="UP000190797"/>
    </source>
</evidence>
<proteinExistence type="predicted"/>
<dbReference type="OrthoDB" id="4457504at2"/>
<feature type="domain" description="NAD(P)-binding" evidence="1">
    <location>
        <begin position="6"/>
        <end position="171"/>
    </location>
</feature>
<dbReference type="Gene3D" id="3.90.25.10">
    <property type="entry name" value="UDP-galactose 4-epimerase, domain 1"/>
    <property type="match status" value="1"/>
</dbReference>
<dbReference type="PANTHER" id="PTHR43162:SF1">
    <property type="entry name" value="PRESTALK A DIFFERENTIATION PROTEIN A"/>
    <property type="match status" value="1"/>
</dbReference>
<protein>
    <submittedName>
        <fullName evidence="2">NmrA family transcriptional regulator</fullName>
    </submittedName>
</protein>
<evidence type="ECO:0000313" key="2">
    <source>
        <dbReference type="EMBL" id="AQZ61056.1"/>
    </source>
</evidence>
<dbReference type="PANTHER" id="PTHR43162">
    <property type="match status" value="1"/>
</dbReference>
<name>A0A1U9ZSY1_9ACTN</name>
<dbReference type="SUPFAM" id="SSF51735">
    <property type="entry name" value="NAD(P)-binding Rossmann-fold domains"/>
    <property type="match status" value="1"/>
</dbReference>
<dbReference type="EMBL" id="CP017717">
    <property type="protein sequence ID" value="AQZ61056.1"/>
    <property type="molecule type" value="Genomic_DNA"/>
</dbReference>
<dbReference type="RefSeq" id="WP_080037129.1">
    <property type="nucleotide sequence ID" value="NZ_CP017717.1"/>
</dbReference>
<keyword evidence="3" id="KW-1185">Reference proteome</keyword>
<organism evidence="2 3">
    <name type="scientific">[Actinomadura] parvosata subsp. kistnae</name>
    <dbReference type="NCBI Taxonomy" id="1909395"/>
    <lineage>
        <taxon>Bacteria</taxon>
        <taxon>Bacillati</taxon>
        <taxon>Actinomycetota</taxon>
        <taxon>Actinomycetes</taxon>
        <taxon>Streptosporangiales</taxon>
        <taxon>Streptosporangiaceae</taxon>
        <taxon>Nonomuraea</taxon>
    </lineage>
</organism>
<dbReference type="InterPro" id="IPR016040">
    <property type="entry name" value="NAD(P)-bd_dom"/>
</dbReference>
<dbReference type="Proteomes" id="UP000190797">
    <property type="component" value="Chromosome"/>
</dbReference>
<dbReference type="Pfam" id="PF13460">
    <property type="entry name" value="NAD_binding_10"/>
    <property type="match status" value="1"/>
</dbReference>
<dbReference type="STRING" id="1909395.BKM31_05760"/>
<reference evidence="3" key="1">
    <citation type="journal article" date="2017" name="Med. Chem. Commun.">
        <title>Nonomuraea sp. ATCC 55076 harbours the largest actinomycete chromosome to date and the kistamicin biosynthetic gene cluster.</title>
        <authorList>
            <person name="Nazari B."/>
            <person name="Forneris C.C."/>
            <person name="Gibson M.I."/>
            <person name="Moon K."/>
            <person name="Schramma K.R."/>
            <person name="Seyedsayamdost M.R."/>
        </authorList>
    </citation>
    <scope>NUCLEOTIDE SEQUENCE [LARGE SCALE GENOMIC DNA]</scope>
    <source>
        <strain evidence="3">ATCC 55076</strain>
    </source>
</reference>
<dbReference type="InterPro" id="IPR051604">
    <property type="entry name" value="Ergot_Alk_Oxidoreductase"/>
</dbReference>
<sequence>MIVITGATGNIGRALAARLHGHDPLAVVRRPADDLQSRYAIADFDRPETIGDLLSPGDRLFLNSGIWPGFVAAHRAVIDLAAKAGVAQIVAVSVRGAAPGRRLAMGLHGLVDAHLEESGVPYAILRPSGFMQTLPRDFRDGTMYGAYGSAGVNYIDTRDIADVAAALLTAPVGPGRVYELTGPPSLSHDGIAAEIGKALGRKARYVNLSVPEMAAHLVRQGIPQPFAGELAALQAETGDGSWEATTTVVAELTGHAPRSWQEFLTDHRHLFA</sequence>
<dbReference type="Gene3D" id="3.40.50.720">
    <property type="entry name" value="NAD(P)-binding Rossmann-like Domain"/>
    <property type="match status" value="1"/>
</dbReference>
<accession>A0A1U9ZSY1</accession>
<gene>
    <name evidence="2" type="ORF">BKM31_05760</name>
</gene>
<dbReference type="InterPro" id="IPR036291">
    <property type="entry name" value="NAD(P)-bd_dom_sf"/>
</dbReference>
<dbReference type="AlphaFoldDB" id="A0A1U9ZSY1"/>
<evidence type="ECO:0000259" key="1">
    <source>
        <dbReference type="Pfam" id="PF13460"/>
    </source>
</evidence>
<dbReference type="KEGG" id="noa:BKM31_05760"/>